<dbReference type="InterPro" id="IPR001313">
    <property type="entry name" value="Pumilio_RNA-bd_rpt"/>
</dbReference>
<organism evidence="8 9">
    <name type="scientific">Ceratocystis fimbriata CBS 114723</name>
    <dbReference type="NCBI Taxonomy" id="1035309"/>
    <lineage>
        <taxon>Eukaryota</taxon>
        <taxon>Fungi</taxon>
        <taxon>Dikarya</taxon>
        <taxon>Ascomycota</taxon>
        <taxon>Pezizomycotina</taxon>
        <taxon>Sordariomycetes</taxon>
        <taxon>Hypocreomycetidae</taxon>
        <taxon>Microascales</taxon>
        <taxon>Ceratocystidaceae</taxon>
        <taxon>Ceratocystis</taxon>
    </lineage>
</organism>
<dbReference type="InterPro" id="IPR011989">
    <property type="entry name" value="ARM-like"/>
</dbReference>
<dbReference type="GO" id="GO:0000447">
    <property type="term" value="P:endonucleolytic cleavage in ITS1 to separate SSU-rRNA from 5.8S rRNA and LSU-rRNA from tricistronic rRNA transcript (SSU-rRNA, 5.8S rRNA, LSU-rRNA)"/>
    <property type="evidence" value="ECO:0007669"/>
    <property type="project" value="TreeGrafter"/>
</dbReference>
<evidence type="ECO:0000256" key="3">
    <source>
        <dbReference type="ARBA" id="ARBA00022737"/>
    </source>
</evidence>
<accession>A0A2C5X923</accession>
<reference evidence="8 9" key="2">
    <citation type="journal article" date="2013" name="IMA Fungus">
        <title>IMA Genome-F 1: Ceratocystis fimbriata: Draft nuclear genome sequence for the plant pathogen, Ceratocystis fimbriata.</title>
        <authorList>
            <person name="Wilken P.M."/>
            <person name="Steenkamp E.T."/>
            <person name="Wingfield M.J."/>
            <person name="de Beer Z.W."/>
            <person name="Wingfield B.D."/>
        </authorList>
    </citation>
    <scope>NUCLEOTIDE SEQUENCE [LARGE SCALE GENOMIC DNA]</scope>
    <source>
        <strain evidence="8 9">CBS 114723</strain>
    </source>
</reference>
<evidence type="ECO:0000256" key="5">
    <source>
        <dbReference type="ARBA" id="ARBA00030932"/>
    </source>
</evidence>
<reference evidence="8 9" key="1">
    <citation type="journal article" date="2013" name="Fungal Biol.">
        <title>Analysis of microsatellite markers in the genome of the plant pathogen Ceratocystis fimbriata.</title>
        <authorList>
            <person name="Simpson M.C."/>
            <person name="Wilken P.M."/>
            <person name="Coetzee M.P."/>
            <person name="Wingfield M.J."/>
            <person name="Wingfield B.D."/>
        </authorList>
    </citation>
    <scope>NUCLEOTIDE SEQUENCE [LARGE SCALE GENOMIC DNA]</scope>
    <source>
        <strain evidence="8 9">CBS 114723</strain>
    </source>
</reference>
<dbReference type="PANTHER" id="PTHR13102">
    <property type="entry name" value="NUCLEOLAR PROTEIN 9"/>
    <property type="match status" value="1"/>
</dbReference>
<dbReference type="Proteomes" id="UP000222788">
    <property type="component" value="Unassembled WGS sequence"/>
</dbReference>
<feature type="region of interest" description="Disordered" evidence="7">
    <location>
        <begin position="80"/>
        <end position="104"/>
    </location>
</feature>
<sequence length="769" mass="85521">MGKTRTKRSTEEKKRKCDDDDHSSTKRSRIADNEPQDQAVVDTTNNNADFPAETETPDIHDESVAWEIDVNPKATESLQQFPSAEETYGDEDGNQGYGNGAPEREFFGMLTDEEQEYFRSADEVLELNQFPTPEDRRIFLANVYKEARGKELKLASSQSCSRLMERLILLSTRKQKKHLFEQFAGHFLSLVQHRFASHCCETLFLQSAPVVSLELGGVSEELLDGDVEDDFMDVDENGEKKTHSSMEDMFLLTLDELDGQLNVLLTDRYGSHTLRVLLIVLSGRPLEDAKTKSLLKSKNAEHISVPGAIANSSELTKQARPVPANFTFAVKKIIGDLTATMDPAGIRILARHPTGNPLLQLLVEIDLSLQPKGKKKTGTEEPADSLLSRILPDAPESLSNPESPASDFFNSMIYDPLGSRLIETIITHAPSKTFKALQTNMFDARIHAYARNDVASYPAIRALERMSGKDLSEAIDKITPTIGSLIERQRFNVVKALLERASARNIRDRIDGLRNAIVSACGHDPKNIVPVLCALRKDAKDAKDAQKVAQKNTLERAAAHGAQLVAAMLTVTGPPTKAVQTSLLSLSGDELLALGTTSPSSASILVTALEQPSLNQFFHKALIAGLVPHSVALATNNHGHRVVEAIISVPTRGDGRSVPFHIKEQVMAQMGARETEMRESWAGRAVWRAWKGDFWKRKRLDWVRWVKEADGSAPEAQFAASATLNKGQRKYIPKEEWEREKASKHKHQQRPPRRVRETNVEQQQGEIPM</sequence>
<feature type="compositionally biased region" description="Polar residues" evidence="7">
    <location>
        <begin position="760"/>
        <end position="769"/>
    </location>
</feature>
<dbReference type="AlphaFoldDB" id="A0A2C5X923"/>
<evidence type="ECO:0000256" key="6">
    <source>
        <dbReference type="ARBA" id="ARBA00031929"/>
    </source>
</evidence>
<evidence type="ECO:0000256" key="1">
    <source>
        <dbReference type="ARBA" id="ARBA00004604"/>
    </source>
</evidence>
<protein>
    <recommendedName>
        <fullName evidence="2">Nucleolar protein 9</fullName>
    </recommendedName>
    <alternativeName>
        <fullName evidence="5 6">Pumilio domain-containing protein NOP9</fullName>
    </alternativeName>
</protein>
<dbReference type="EMBL" id="APWK03000035">
    <property type="protein sequence ID" value="PHH53861.1"/>
    <property type="molecule type" value="Genomic_DNA"/>
</dbReference>
<dbReference type="InterPro" id="IPR016024">
    <property type="entry name" value="ARM-type_fold"/>
</dbReference>
<evidence type="ECO:0000313" key="8">
    <source>
        <dbReference type="EMBL" id="PHH53861.1"/>
    </source>
</evidence>
<feature type="region of interest" description="Disordered" evidence="7">
    <location>
        <begin position="1"/>
        <end position="61"/>
    </location>
</feature>
<keyword evidence="3" id="KW-0677">Repeat</keyword>
<dbReference type="GO" id="GO:0030686">
    <property type="term" value="C:90S preribosome"/>
    <property type="evidence" value="ECO:0007669"/>
    <property type="project" value="TreeGrafter"/>
</dbReference>
<gene>
    <name evidence="8" type="primary">NOP9</name>
    <name evidence="8" type="ORF">CFIMG_002771RA</name>
</gene>
<evidence type="ECO:0000256" key="7">
    <source>
        <dbReference type="SAM" id="MobiDB-lite"/>
    </source>
</evidence>
<comment type="caution">
    <text evidence="8">The sequence shown here is derived from an EMBL/GenBank/DDBJ whole genome shotgun (WGS) entry which is preliminary data.</text>
</comment>
<dbReference type="SUPFAM" id="SSF48371">
    <property type="entry name" value="ARM repeat"/>
    <property type="match status" value="1"/>
</dbReference>
<comment type="function">
    <text evidence="4">RNA-binding nucleolar protein required for pre-rRNA processing. Involved in production of 18S rRNA and assembly of small ribosomal subunit.</text>
</comment>
<dbReference type="Gene3D" id="1.25.10.10">
    <property type="entry name" value="Leucine-rich Repeat Variant"/>
    <property type="match status" value="2"/>
</dbReference>
<dbReference type="GO" id="GO:0003723">
    <property type="term" value="F:RNA binding"/>
    <property type="evidence" value="ECO:0007669"/>
    <property type="project" value="InterPro"/>
</dbReference>
<dbReference type="GO" id="GO:0005730">
    <property type="term" value="C:nucleolus"/>
    <property type="evidence" value="ECO:0007669"/>
    <property type="project" value="UniProtKB-SubCell"/>
</dbReference>
<evidence type="ECO:0000313" key="9">
    <source>
        <dbReference type="Proteomes" id="UP000222788"/>
    </source>
</evidence>
<dbReference type="STRING" id="1035309.A0A2C5X923"/>
<dbReference type="InterPro" id="IPR040000">
    <property type="entry name" value="NOP9"/>
</dbReference>
<keyword evidence="9" id="KW-1185">Reference proteome</keyword>
<dbReference type="Pfam" id="PF22493">
    <property type="entry name" value="PUF_NOP9"/>
    <property type="match status" value="1"/>
</dbReference>
<feature type="region of interest" description="Disordered" evidence="7">
    <location>
        <begin position="729"/>
        <end position="769"/>
    </location>
</feature>
<comment type="subcellular location">
    <subcellularLocation>
        <location evidence="1">Nucleus</location>
        <location evidence="1">Nucleolus</location>
    </subcellularLocation>
</comment>
<dbReference type="GO" id="GO:0000056">
    <property type="term" value="P:ribosomal small subunit export from nucleus"/>
    <property type="evidence" value="ECO:0007669"/>
    <property type="project" value="TreeGrafter"/>
</dbReference>
<feature type="compositionally biased region" description="Basic and acidic residues" evidence="7">
    <location>
        <begin position="732"/>
        <end position="741"/>
    </location>
</feature>
<dbReference type="GO" id="GO:0030688">
    <property type="term" value="C:preribosome, small subunit precursor"/>
    <property type="evidence" value="ECO:0007669"/>
    <property type="project" value="TreeGrafter"/>
</dbReference>
<dbReference type="GO" id="GO:0000480">
    <property type="term" value="P:endonucleolytic cleavage in 5'-ETS of tricistronic rRNA transcript (SSU-rRNA, 5.8S rRNA, LSU-rRNA)"/>
    <property type="evidence" value="ECO:0007669"/>
    <property type="project" value="TreeGrafter"/>
</dbReference>
<feature type="compositionally biased region" description="Basic and acidic residues" evidence="7">
    <location>
        <begin position="8"/>
        <end position="32"/>
    </location>
</feature>
<proteinExistence type="predicted"/>
<dbReference type="PANTHER" id="PTHR13102:SF0">
    <property type="entry name" value="NUCLEOLAR PROTEIN 9"/>
    <property type="match status" value="1"/>
</dbReference>
<evidence type="ECO:0000256" key="2">
    <source>
        <dbReference type="ARBA" id="ARBA00016427"/>
    </source>
</evidence>
<name>A0A2C5X923_9PEZI</name>
<feature type="compositionally biased region" description="Basic residues" evidence="7">
    <location>
        <begin position="742"/>
        <end position="753"/>
    </location>
</feature>
<dbReference type="GO" id="GO:0000472">
    <property type="term" value="P:endonucleolytic cleavage to generate mature 5'-end of SSU-rRNA from (SSU-rRNA, 5.8S rRNA, LSU-rRNA)"/>
    <property type="evidence" value="ECO:0007669"/>
    <property type="project" value="TreeGrafter"/>
</dbReference>
<dbReference type="SMART" id="SM00025">
    <property type="entry name" value="Pumilio"/>
    <property type="match status" value="6"/>
</dbReference>
<dbReference type="OrthoDB" id="392571at2759"/>
<evidence type="ECO:0000256" key="4">
    <source>
        <dbReference type="ARBA" id="ARBA00024893"/>
    </source>
</evidence>